<dbReference type="RefSeq" id="WP_246177655.1">
    <property type="nucleotide sequence ID" value="NZ_BHZD01000001.1"/>
</dbReference>
<gene>
    <name evidence="1" type="ORF">GKJPGBOP_06305</name>
</gene>
<evidence type="ECO:0000313" key="1">
    <source>
        <dbReference type="EMBL" id="GCD46555.1"/>
    </source>
</evidence>
<organism evidence="1 2">
    <name type="scientific">Streptomyces paromomycinus</name>
    <name type="common">Streptomyces rimosus subsp. paromomycinus</name>
    <dbReference type="NCBI Taxonomy" id="92743"/>
    <lineage>
        <taxon>Bacteria</taxon>
        <taxon>Bacillati</taxon>
        <taxon>Actinomycetota</taxon>
        <taxon>Actinomycetes</taxon>
        <taxon>Kitasatosporales</taxon>
        <taxon>Streptomycetaceae</taxon>
        <taxon>Streptomyces</taxon>
    </lineage>
</organism>
<sequence length="86" mass="8719">MGTGSSTDARTGAGGDSEAFRALAESLGAPAPPGLAAAAPEQLGLLTRALRTRKESHAAGLNDAAEEALKLVPALARGPVRRILFR</sequence>
<dbReference type="AlphaFoldDB" id="A0A401WB24"/>
<accession>A0A401WB24</accession>
<name>A0A401WB24_STREY</name>
<dbReference type="Proteomes" id="UP000286746">
    <property type="component" value="Unassembled WGS sequence"/>
</dbReference>
<reference evidence="1 2" key="1">
    <citation type="submission" date="2018-11" db="EMBL/GenBank/DDBJ databases">
        <title>Whole genome sequence of Streptomyces paromomycinus NBRC 15454(T).</title>
        <authorList>
            <person name="Komaki H."/>
            <person name="Tamura T."/>
        </authorList>
    </citation>
    <scope>NUCLEOTIDE SEQUENCE [LARGE SCALE GENOMIC DNA]</scope>
    <source>
        <strain evidence="1 2">NBRC 15454</strain>
    </source>
</reference>
<dbReference type="EMBL" id="BHZD01000001">
    <property type="protein sequence ID" value="GCD46555.1"/>
    <property type="molecule type" value="Genomic_DNA"/>
</dbReference>
<protein>
    <submittedName>
        <fullName evidence="1">Uncharacterized protein</fullName>
    </submittedName>
</protein>
<proteinExistence type="predicted"/>
<keyword evidence="2" id="KW-1185">Reference proteome</keyword>
<comment type="caution">
    <text evidence="1">The sequence shown here is derived from an EMBL/GenBank/DDBJ whole genome shotgun (WGS) entry which is preliminary data.</text>
</comment>
<evidence type="ECO:0000313" key="2">
    <source>
        <dbReference type="Proteomes" id="UP000286746"/>
    </source>
</evidence>